<dbReference type="Proteomes" id="UP000198703">
    <property type="component" value="Unassembled WGS sequence"/>
</dbReference>
<dbReference type="EMBL" id="FNQM01000011">
    <property type="protein sequence ID" value="SEA75490.1"/>
    <property type="molecule type" value="Genomic_DNA"/>
</dbReference>
<accession>A0A1H4DSU8</accession>
<evidence type="ECO:0000313" key="3">
    <source>
        <dbReference type="Proteomes" id="UP000198703"/>
    </source>
</evidence>
<reference evidence="2 3" key="1">
    <citation type="submission" date="2016-10" db="EMBL/GenBank/DDBJ databases">
        <authorList>
            <person name="de Groot N.N."/>
        </authorList>
    </citation>
    <scope>NUCLEOTIDE SEQUENCE [LARGE SCALE GENOMIC DNA]</scope>
    <source>
        <strain evidence="2 3">DSM 15345</strain>
    </source>
</reference>
<organism evidence="2 3">
    <name type="scientific">Rubrimonas cliftonensis</name>
    <dbReference type="NCBI Taxonomy" id="89524"/>
    <lineage>
        <taxon>Bacteria</taxon>
        <taxon>Pseudomonadati</taxon>
        <taxon>Pseudomonadota</taxon>
        <taxon>Alphaproteobacteria</taxon>
        <taxon>Rhodobacterales</taxon>
        <taxon>Paracoccaceae</taxon>
        <taxon>Rubrimonas</taxon>
    </lineage>
</organism>
<proteinExistence type="predicted"/>
<dbReference type="RefSeq" id="WP_093254753.1">
    <property type="nucleotide sequence ID" value="NZ_FNQM01000011.1"/>
</dbReference>
<keyword evidence="1" id="KW-0732">Signal</keyword>
<sequence>MPQFHRTAAAFLAAATIAAASPAIGFAGELAEGDQVIELQEWRQMTEGRTVHYSLAGRHWGREYFHADRDSATFVSADGDCVTAPWVYADGVFCFSYTGMDCFRHVRRGDMLLALPLGDGAEQVIERITTEPLSCEPPLSS</sequence>
<name>A0A1H4DSU8_9RHOB</name>
<feature type="chain" id="PRO_5011736888" description="Secreted protein" evidence="1">
    <location>
        <begin position="28"/>
        <end position="141"/>
    </location>
</feature>
<evidence type="ECO:0000256" key="1">
    <source>
        <dbReference type="SAM" id="SignalP"/>
    </source>
</evidence>
<dbReference type="AlphaFoldDB" id="A0A1H4DSU8"/>
<evidence type="ECO:0000313" key="2">
    <source>
        <dbReference type="EMBL" id="SEA75490.1"/>
    </source>
</evidence>
<feature type="signal peptide" evidence="1">
    <location>
        <begin position="1"/>
        <end position="27"/>
    </location>
</feature>
<evidence type="ECO:0008006" key="4">
    <source>
        <dbReference type="Google" id="ProtNLM"/>
    </source>
</evidence>
<protein>
    <recommendedName>
        <fullName evidence="4">Secreted protein</fullName>
    </recommendedName>
</protein>
<dbReference type="OrthoDB" id="7304934at2"/>
<keyword evidence="3" id="KW-1185">Reference proteome</keyword>
<gene>
    <name evidence="2" type="ORF">SAMN05444370_1116</name>
</gene>